<name>A0A4Q6ICG2_9RICK</name>
<gene>
    <name evidence="1" type="ORF">DRF75_00945</name>
</gene>
<dbReference type="EMBL" id="QOHL01000002">
    <property type="protein sequence ID" value="RZB13038.1"/>
    <property type="molecule type" value="Genomic_DNA"/>
</dbReference>
<dbReference type="AlphaFoldDB" id="A0A4Q6ICG2"/>
<protein>
    <submittedName>
        <fullName evidence="1">Uncharacterized protein</fullName>
    </submittedName>
</protein>
<sequence length="199" mass="22015">MQLLLLISKDDELILVDKSSCDYVDGVFVPRDENMKNIVKCINLSNEEEAAAASPAYDPNIVGATFTSCAFVNSVKFMNEVVINIGSNLKGEDVHLSLLVDKFLFKDFTKKGLDTDGNPYFVVSDYHYVSSGKTEGRTIKEIFCSLKSSITKLKPKVNKEMVGVRFNFVNENDTIFDAIIVLPELVSVSPTGLGRMALK</sequence>
<evidence type="ECO:0000313" key="1">
    <source>
        <dbReference type="EMBL" id="RZB13038.1"/>
    </source>
</evidence>
<comment type="caution">
    <text evidence="1">The sequence shown here is derived from an EMBL/GenBank/DDBJ whole genome shotgun (WGS) entry which is preliminary data.</text>
</comment>
<dbReference type="RefSeq" id="WP_129992506.1">
    <property type="nucleotide sequence ID" value="NZ_QOHL01000002.1"/>
</dbReference>
<evidence type="ECO:0000313" key="2">
    <source>
        <dbReference type="Proteomes" id="UP000293377"/>
    </source>
</evidence>
<dbReference type="Proteomes" id="UP000293377">
    <property type="component" value="Unassembled WGS sequence"/>
</dbReference>
<proteinExistence type="predicted"/>
<reference evidence="1 2" key="1">
    <citation type="submission" date="2018-06" db="EMBL/GenBank/DDBJ databases">
        <title>Complete Genome Sequence of Ehrlichia minasensis Isolated From Cattle.</title>
        <authorList>
            <person name="Aguiar D.M."/>
            <person name="Araujo J.P.A.Jr."/>
            <person name="Nakazato L."/>
            <person name="Bard E."/>
            <person name="Cabezas-Cruz A."/>
        </authorList>
    </citation>
    <scope>NUCLEOTIDE SEQUENCE [LARGE SCALE GENOMIC DNA]</scope>
    <source>
        <strain evidence="1 2">B11</strain>
    </source>
</reference>
<organism evidence="1 2">
    <name type="scientific">Ehrlichia minasensis</name>
    <dbReference type="NCBI Taxonomy" id="1242993"/>
    <lineage>
        <taxon>Bacteria</taxon>
        <taxon>Pseudomonadati</taxon>
        <taxon>Pseudomonadota</taxon>
        <taxon>Alphaproteobacteria</taxon>
        <taxon>Rickettsiales</taxon>
        <taxon>Anaplasmataceae</taxon>
        <taxon>Ehrlichia</taxon>
    </lineage>
</organism>
<accession>A0A4Q6ICG2</accession>
<keyword evidence="2" id="KW-1185">Reference proteome</keyword>